<evidence type="ECO:0000256" key="1">
    <source>
        <dbReference type="SAM" id="Phobius"/>
    </source>
</evidence>
<name>A0AAU7GEX6_9MICO</name>
<keyword evidence="1" id="KW-1133">Transmembrane helix</keyword>
<keyword evidence="1" id="KW-0472">Membrane</keyword>
<proteinExistence type="predicted"/>
<protein>
    <submittedName>
        <fullName evidence="2">Uncharacterized protein</fullName>
    </submittedName>
</protein>
<dbReference type="RefSeq" id="WP_348788468.1">
    <property type="nucleotide sequence ID" value="NZ_CP157390.1"/>
</dbReference>
<gene>
    <name evidence="2" type="ORF">AAME72_01355</name>
</gene>
<sequence length="278" mass="31210">MKHITHTVRDTWRLVATPLAVFATWGFALILVLFFSHWDNSQYAPTITLKAWLLLGFLVAVLVAIVLARTSTNLTVREIELRTSRFFAALRSLLHTAGFVVVIYTLAAFVASLFIFASVATALWLTLYFFLVFLIDWGLNHSSRDNTPRDLKSIKQEIARCTVDYFSPPSQFKKTNRDGKTEVDEKARLRAASDHIYFIDYVDGGKAIQVAIRNNVVGKTDDDLVKILKTLPNNLGMHALDIEDEDPTPGNVVFTLALEKAVDATKDLQAYRESEGSL</sequence>
<dbReference type="AlphaFoldDB" id="A0AAU7GEX6"/>
<reference evidence="2" key="1">
    <citation type="submission" date="2024-05" db="EMBL/GenBank/DDBJ databases">
        <title>The Natural Products Discovery Center: Release of the First 8490 Sequenced Strains for Exploring Actinobacteria Biosynthetic Diversity.</title>
        <authorList>
            <person name="Kalkreuter E."/>
            <person name="Kautsar S.A."/>
            <person name="Yang D."/>
            <person name="Bader C.D."/>
            <person name="Teijaro C.N."/>
            <person name="Fluegel L."/>
            <person name="Davis C.M."/>
            <person name="Simpson J.R."/>
            <person name="Lauterbach L."/>
            <person name="Steele A.D."/>
            <person name="Gui C."/>
            <person name="Meng S."/>
            <person name="Li G."/>
            <person name="Viehrig K."/>
            <person name="Ye F."/>
            <person name="Su P."/>
            <person name="Kiefer A.F."/>
            <person name="Nichols A."/>
            <person name="Cepeda A.J."/>
            <person name="Yan W."/>
            <person name="Fan B."/>
            <person name="Jiang Y."/>
            <person name="Adhikari A."/>
            <person name="Zheng C.-J."/>
            <person name="Schuster L."/>
            <person name="Cowan T.M."/>
            <person name="Smanski M.J."/>
            <person name="Chevrette M.G."/>
            <person name="de Carvalho L.P.S."/>
            <person name="Shen B."/>
        </authorList>
    </citation>
    <scope>NUCLEOTIDE SEQUENCE</scope>
    <source>
        <strain evidence="2">NPDC080035</strain>
    </source>
</reference>
<feature type="transmembrane region" description="Helical" evidence="1">
    <location>
        <begin position="47"/>
        <end position="68"/>
    </location>
</feature>
<keyword evidence="1" id="KW-0812">Transmembrane</keyword>
<feature type="transmembrane region" description="Helical" evidence="1">
    <location>
        <begin position="88"/>
        <end position="107"/>
    </location>
</feature>
<feature type="transmembrane region" description="Helical" evidence="1">
    <location>
        <begin position="113"/>
        <end position="135"/>
    </location>
</feature>
<accession>A0AAU7GEX6</accession>
<dbReference type="EMBL" id="CP157390">
    <property type="protein sequence ID" value="XBM48518.1"/>
    <property type="molecule type" value="Genomic_DNA"/>
</dbReference>
<organism evidence="2">
    <name type="scientific">Leifsonia sp. NPDC080035</name>
    <dbReference type="NCBI Taxonomy" id="3143936"/>
    <lineage>
        <taxon>Bacteria</taxon>
        <taxon>Bacillati</taxon>
        <taxon>Actinomycetota</taxon>
        <taxon>Actinomycetes</taxon>
        <taxon>Micrococcales</taxon>
        <taxon>Microbacteriaceae</taxon>
        <taxon>Leifsonia</taxon>
    </lineage>
</organism>
<feature type="transmembrane region" description="Helical" evidence="1">
    <location>
        <begin position="12"/>
        <end position="35"/>
    </location>
</feature>
<evidence type="ECO:0000313" key="2">
    <source>
        <dbReference type="EMBL" id="XBM48518.1"/>
    </source>
</evidence>